<dbReference type="GO" id="GO:0005576">
    <property type="term" value="C:extracellular region"/>
    <property type="evidence" value="ECO:0000318"/>
    <property type="project" value="GO_Central"/>
</dbReference>
<dbReference type="SUPFAM" id="SSF50630">
    <property type="entry name" value="Acid proteases"/>
    <property type="match status" value="1"/>
</dbReference>
<name>A0A2K1KWE0_PHYPA</name>
<dbReference type="Gene3D" id="2.40.70.10">
    <property type="entry name" value="Acid Proteases"/>
    <property type="match status" value="2"/>
</dbReference>
<dbReference type="InterPro" id="IPR034161">
    <property type="entry name" value="Pepsin-like_plant"/>
</dbReference>
<dbReference type="Gramene" id="Pp3c3_28440V3.2">
    <property type="protein sequence ID" value="Pp3c3_28440V3.2"/>
    <property type="gene ID" value="Pp3c3_28440"/>
</dbReference>
<dbReference type="RefSeq" id="XP_024370146.1">
    <property type="nucleotide sequence ID" value="XM_024514378.2"/>
</dbReference>
<keyword evidence="2 7" id="KW-0645">Protease</keyword>
<dbReference type="FunCoup" id="A0A2K1KWE0">
    <property type="interactions" value="18"/>
</dbReference>
<evidence type="ECO:0000256" key="5">
    <source>
        <dbReference type="ARBA" id="ARBA00023180"/>
    </source>
</evidence>
<dbReference type="RefSeq" id="XP_073388646.1">
    <property type="nucleotide sequence ID" value="XM_073532545.1"/>
</dbReference>
<evidence type="ECO:0000256" key="6">
    <source>
        <dbReference type="PIRSR" id="PIRSR601461-1"/>
    </source>
</evidence>
<evidence type="ECO:0000256" key="1">
    <source>
        <dbReference type="ARBA" id="ARBA00007447"/>
    </source>
</evidence>
<dbReference type="InterPro" id="IPR001461">
    <property type="entry name" value="Aspartic_peptidase_A1"/>
</dbReference>
<dbReference type="CDD" id="cd05476">
    <property type="entry name" value="pepsin_A_like_plant"/>
    <property type="match status" value="1"/>
</dbReference>
<reference evidence="10 12" key="2">
    <citation type="journal article" date="2018" name="Plant J.">
        <title>The Physcomitrella patens chromosome-scale assembly reveals moss genome structure and evolution.</title>
        <authorList>
            <person name="Lang D."/>
            <person name="Ullrich K.K."/>
            <person name="Murat F."/>
            <person name="Fuchs J."/>
            <person name="Jenkins J."/>
            <person name="Haas F.B."/>
            <person name="Piednoel M."/>
            <person name="Gundlach H."/>
            <person name="Van Bel M."/>
            <person name="Meyberg R."/>
            <person name="Vives C."/>
            <person name="Morata J."/>
            <person name="Symeonidi A."/>
            <person name="Hiss M."/>
            <person name="Muchero W."/>
            <person name="Kamisugi Y."/>
            <person name="Saleh O."/>
            <person name="Blanc G."/>
            <person name="Decker E.L."/>
            <person name="van Gessel N."/>
            <person name="Grimwood J."/>
            <person name="Hayes R.D."/>
            <person name="Graham S.W."/>
            <person name="Gunter L.E."/>
            <person name="McDaniel S.F."/>
            <person name="Hoernstein S.N.W."/>
            <person name="Larsson A."/>
            <person name="Li F.W."/>
            <person name="Perroud P.F."/>
            <person name="Phillips J."/>
            <person name="Ranjan P."/>
            <person name="Rokshar D.S."/>
            <person name="Rothfels C.J."/>
            <person name="Schneider L."/>
            <person name="Shu S."/>
            <person name="Stevenson D.W."/>
            <person name="Thummler F."/>
            <person name="Tillich M."/>
            <person name="Villarreal Aguilar J.C."/>
            <person name="Widiez T."/>
            <person name="Wong G.K."/>
            <person name="Wymore A."/>
            <person name="Zhang Y."/>
            <person name="Zimmer A.D."/>
            <person name="Quatrano R.S."/>
            <person name="Mayer K.F.X."/>
            <person name="Goodstein D."/>
            <person name="Casacuberta J.M."/>
            <person name="Vandepoele K."/>
            <person name="Reski R."/>
            <person name="Cuming A.C."/>
            <person name="Tuskan G.A."/>
            <person name="Maumus F."/>
            <person name="Salse J."/>
            <person name="Schmutz J."/>
            <person name="Rensing S.A."/>
        </authorList>
    </citation>
    <scope>NUCLEOTIDE SEQUENCE [LARGE SCALE GENOMIC DNA]</scope>
    <source>
        <strain evidence="11 12">cv. Gransden 2004</strain>
    </source>
</reference>
<keyword evidence="8" id="KW-0732">Signal</keyword>
<reference evidence="10 12" key="1">
    <citation type="journal article" date="2008" name="Science">
        <title>The Physcomitrella genome reveals evolutionary insights into the conquest of land by plants.</title>
        <authorList>
            <person name="Rensing S."/>
            <person name="Lang D."/>
            <person name="Zimmer A."/>
            <person name="Terry A."/>
            <person name="Salamov A."/>
            <person name="Shapiro H."/>
            <person name="Nishiyama T."/>
            <person name="Perroud P.-F."/>
            <person name="Lindquist E."/>
            <person name="Kamisugi Y."/>
            <person name="Tanahashi T."/>
            <person name="Sakakibara K."/>
            <person name="Fujita T."/>
            <person name="Oishi K."/>
            <person name="Shin-I T."/>
            <person name="Kuroki Y."/>
            <person name="Toyoda A."/>
            <person name="Suzuki Y."/>
            <person name="Hashimoto A."/>
            <person name="Yamaguchi K."/>
            <person name="Sugano A."/>
            <person name="Kohara Y."/>
            <person name="Fujiyama A."/>
            <person name="Anterola A."/>
            <person name="Aoki S."/>
            <person name="Ashton N."/>
            <person name="Barbazuk W.B."/>
            <person name="Barker E."/>
            <person name="Bennetzen J."/>
            <person name="Bezanilla M."/>
            <person name="Blankenship R."/>
            <person name="Cho S.H."/>
            <person name="Dutcher S."/>
            <person name="Estelle M."/>
            <person name="Fawcett J.A."/>
            <person name="Gundlach H."/>
            <person name="Hanada K."/>
            <person name="Heyl A."/>
            <person name="Hicks K.A."/>
            <person name="Hugh J."/>
            <person name="Lohr M."/>
            <person name="Mayer K."/>
            <person name="Melkozernov A."/>
            <person name="Murata T."/>
            <person name="Nelson D."/>
            <person name="Pils B."/>
            <person name="Prigge M."/>
            <person name="Reiss B."/>
            <person name="Renner T."/>
            <person name="Rombauts S."/>
            <person name="Rushton P."/>
            <person name="Sanderfoot A."/>
            <person name="Schween G."/>
            <person name="Shiu S.-H."/>
            <person name="Stueber K."/>
            <person name="Theodoulou F.L."/>
            <person name="Tu H."/>
            <person name="Van de Peer Y."/>
            <person name="Verrier P.J."/>
            <person name="Waters E."/>
            <person name="Wood A."/>
            <person name="Yang L."/>
            <person name="Cove D."/>
            <person name="Cuming A."/>
            <person name="Hasebe M."/>
            <person name="Lucas S."/>
            <person name="Mishler D.B."/>
            <person name="Reski R."/>
            <person name="Grigoriev I."/>
            <person name="Quatrano R.S."/>
            <person name="Boore J.L."/>
        </authorList>
    </citation>
    <scope>NUCLEOTIDE SEQUENCE [LARGE SCALE GENOMIC DNA]</scope>
    <source>
        <strain evidence="11 12">cv. Gransden 2004</strain>
    </source>
</reference>
<dbReference type="Proteomes" id="UP000006727">
    <property type="component" value="Chromosome 3"/>
</dbReference>
<evidence type="ECO:0000313" key="10">
    <source>
        <dbReference type="EMBL" id="PNR58088.1"/>
    </source>
</evidence>
<dbReference type="STRING" id="3218.A0A2K1KWE0"/>
<dbReference type="PaxDb" id="3218-PP1S157_75V6.1"/>
<keyword evidence="4 7" id="KW-0378">Hydrolase</keyword>
<dbReference type="InterPro" id="IPR051708">
    <property type="entry name" value="Plant_Aspart_Prot_A1"/>
</dbReference>
<feature type="domain" description="Peptidase A1" evidence="9">
    <location>
        <begin position="128"/>
        <end position="466"/>
    </location>
</feature>
<dbReference type="PANTHER" id="PTHR47967">
    <property type="entry name" value="OS07G0603500 PROTEIN-RELATED"/>
    <property type="match status" value="1"/>
</dbReference>
<dbReference type="Gramene" id="Pp3c3_28440V3.3">
    <property type="protein sequence ID" value="Pp3c3_28440V3.3"/>
    <property type="gene ID" value="Pp3c3_28440"/>
</dbReference>
<dbReference type="InterPro" id="IPR033121">
    <property type="entry name" value="PEPTIDASE_A1"/>
</dbReference>
<feature type="chain" id="PRO_5043158389" description="Peptidase A1 domain-containing protein" evidence="8">
    <location>
        <begin position="29"/>
        <end position="473"/>
    </location>
</feature>
<dbReference type="Pfam" id="PF14541">
    <property type="entry name" value="TAXi_C"/>
    <property type="match status" value="1"/>
</dbReference>
<dbReference type="InterPro" id="IPR021109">
    <property type="entry name" value="Peptidase_aspartic_dom_sf"/>
</dbReference>
<dbReference type="EnsemblPlants" id="Pp3c3_28440V3.3">
    <property type="protein sequence ID" value="Pp3c3_28440V3.3"/>
    <property type="gene ID" value="Pp3c3_28440"/>
</dbReference>
<dbReference type="InterPro" id="IPR032861">
    <property type="entry name" value="TAXi_N"/>
</dbReference>
<dbReference type="InterPro" id="IPR001969">
    <property type="entry name" value="Aspartic_peptidase_AS"/>
</dbReference>
<protein>
    <recommendedName>
        <fullName evidence="9">Peptidase A1 domain-containing protein</fullName>
    </recommendedName>
</protein>
<dbReference type="OMA" id="HPMSCND"/>
<dbReference type="EnsemblPlants" id="Pp3c3_28440V3.2">
    <property type="protein sequence ID" value="Pp3c3_28440V3.2"/>
    <property type="gene ID" value="Pp3c3_28440"/>
</dbReference>
<dbReference type="Gramene" id="Pp3c3_28440V3.4">
    <property type="protein sequence ID" value="Pp3c3_28440V3.4"/>
    <property type="gene ID" value="Pp3c3_28440"/>
</dbReference>
<dbReference type="KEGG" id="ppp:112279701"/>
<dbReference type="PRINTS" id="PR00792">
    <property type="entry name" value="PEPSIN"/>
</dbReference>
<dbReference type="PANTHER" id="PTHR47967:SF128">
    <property type="entry name" value="ASPARTIC PROTEINASE CDR1-LIKE"/>
    <property type="match status" value="1"/>
</dbReference>
<organism evidence="10">
    <name type="scientific">Physcomitrium patens</name>
    <name type="common">Spreading-leaved earth moss</name>
    <name type="synonym">Physcomitrella patens</name>
    <dbReference type="NCBI Taxonomy" id="3218"/>
    <lineage>
        <taxon>Eukaryota</taxon>
        <taxon>Viridiplantae</taxon>
        <taxon>Streptophyta</taxon>
        <taxon>Embryophyta</taxon>
        <taxon>Bryophyta</taxon>
        <taxon>Bryophytina</taxon>
        <taxon>Bryopsida</taxon>
        <taxon>Funariidae</taxon>
        <taxon>Funariales</taxon>
        <taxon>Funariaceae</taxon>
        <taxon>Physcomitrium</taxon>
    </lineage>
</organism>
<gene>
    <name evidence="11" type="primary">LOC112279701</name>
    <name evidence="10" type="ORF">PHYPA_005083</name>
</gene>
<evidence type="ECO:0000313" key="11">
    <source>
        <dbReference type="EnsemblPlants" id="Pp3c3_28440V3.1"/>
    </source>
</evidence>
<feature type="signal peptide" evidence="8">
    <location>
        <begin position="1"/>
        <end position="28"/>
    </location>
</feature>
<sequence length="473" mass="51108">MSVNPNRCIGAMAMAVLCVIVLLQLLFATECYQSGGGIFRGGRKLELLNRNPADADLNTNVMRSVLVHRDDLRTSTSSRSRSERFLDAVKRSRIRVTELEKKLRTSREEQVQAARSLEGQVSAGSGEYVLQISLGTPPQQFSAIVDTGSDLCWVQCAPCARCFEQPDPLFIPLASSSYSNASCTDSLCDALPRPTCSMRNTCTYSYSYGDGSNTRGDFAFETVTLNGSTLARIGFGCGHNQEGTFAGADGLIGLGQGPLSLPSQLNSSFTHIFSYCLVDQSTTGTFSPITFGNAAENSRASFTPLLQNEDNPSYYYVGVESISVGNRRVPTPPSAFRIDANGVGGVILDSGTTITYWRLAAFIPILAELRRQISYPEADPTPYGLNLCYDISSVSASSLTLPSMTVHLTNVDFEIPVSNLWVLVDNFGETVCTAMSTSDQFSIIGNVQQQNNLIVTDVANSRVGFLATDCSTL</sequence>
<dbReference type="PROSITE" id="PS00141">
    <property type="entry name" value="ASP_PROTEASE"/>
    <property type="match status" value="1"/>
</dbReference>
<dbReference type="FunFam" id="2.40.70.10:FF:000031">
    <property type="entry name" value="Aspartyl protease AED1"/>
    <property type="match status" value="1"/>
</dbReference>
<feature type="active site" evidence="6">
    <location>
        <position position="349"/>
    </location>
</feature>
<dbReference type="GO" id="GO:0004190">
    <property type="term" value="F:aspartic-type endopeptidase activity"/>
    <property type="evidence" value="ECO:0000318"/>
    <property type="project" value="GO_Central"/>
</dbReference>
<dbReference type="EnsemblPlants" id="Pp3c3_28440V3.1">
    <property type="protein sequence ID" value="Pp3c3_28440V3.1"/>
    <property type="gene ID" value="Pp3c3_28440"/>
</dbReference>
<keyword evidence="3 7" id="KW-0064">Aspartyl protease</keyword>
<feature type="active site" evidence="6">
    <location>
        <position position="146"/>
    </location>
</feature>
<evidence type="ECO:0000256" key="2">
    <source>
        <dbReference type="ARBA" id="ARBA00022670"/>
    </source>
</evidence>
<accession>A0A2K1KWE0</accession>
<dbReference type="GeneID" id="112279701"/>
<evidence type="ECO:0000259" key="9">
    <source>
        <dbReference type="PROSITE" id="PS51767"/>
    </source>
</evidence>
<dbReference type="EnsemblPlants" id="Pp3c3_28440V3.4">
    <property type="protein sequence ID" value="Pp3c3_28440V3.4"/>
    <property type="gene ID" value="Pp3c3_28440"/>
</dbReference>
<dbReference type="OrthoDB" id="660550at2759"/>
<dbReference type="RefSeq" id="XP_024370147.1">
    <property type="nucleotide sequence ID" value="XM_024514379.2"/>
</dbReference>
<keyword evidence="12" id="KW-1185">Reference proteome</keyword>
<evidence type="ECO:0000256" key="8">
    <source>
        <dbReference type="SAM" id="SignalP"/>
    </source>
</evidence>
<dbReference type="Pfam" id="PF14543">
    <property type="entry name" value="TAXi_N"/>
    <property type="match status" value="1"/>
</dbReference>
<dbReference type="PROSITE" id="PS51767">
    <property type="entry name" value="PEPTIDASE_A1"/>
    <property type="match status" value="1"/>
</dbReference>
<evidence type="ECO:0000256" key="3">
    <source>
        <dbReference type="ARBA" id="ARBA00022750"/>
    </source>
</evidence>
<comment type="similarity">
    <text evidence="1 7">Belongs to the peptidase A1 family.</text>
</comment>
<evidence type="ECO:0000256" key="4">
    <source>
        <dbReference type="ARBA" id="ARBA00022801"/>
    </source>
</evidence>
<reference evidence="11" key="3">
    <citation type="submission" date="2020-12" db="UniProtKB">
        <authorList>
            <consortium name="EnsemblPlants"/>
        </authorList>
    </citation>
    <scope>IDENTIFICATION</scope>
</reference>
<dbReference type="EMBL" id="ABEU02000003">
    <property type="protein sequence ID" value="PNR58088.1"/>
    <property type="molecule type" value="Genomic_DNA"/>
</dbReference>
<dbReference type="RefSeq" id="XP_024370145.1">
    <property type="nucleotide sequence ID" value="XM_024514377.2"/>
</dbReference>
<proteinExistence type="inferred from homology"/>
<evidence type="ECO:0000256" key="7">
    <source>
        <dbReference type="RuleBase" id="RU000454"/>
    </source>
</evidence>
<evidence type="ECO:0000313" key="12">
    <source>
        <dbReference type="Proteomes" id="UP000006727"/>
    </source>
</evidence>
<dbReference type="Gramene" id="Pp3c3_28440V3.1">
    <property type="protein sequence ID" value="Pp3c3_28440V3.1"/>
    <property type="gene ID" value="Pp3c3_28440"/>
</dbReference>
<dbReference type="AlphaFoldDB" id="A0A2K1KWE0"/>
<dbReference type="InterPro" id="IPR032799">
    <property type="entry name" value="TAXi_C"/>
</dbReference>
<dbReference type="GO" id="GO:0006508">
    <property type="term" value="P:proteolysis"/>
    <property type="evidence" value="ECO:0007669"/>
    <property type="project" value="UniProtKB-KW"/>
</dbReference>
<keyword evidence="5" id="KW-0325">Glycoprotein</keyword>